<feature type="region of interest" description="Disordered" evidence="1">
    <location>
        <begin position="1"/>
        <end position="25"/>
    </location>
</feature>
<keyword evidence="3" id="KW-1185">Reference proteome</keyword>
<dbReference type="Proteomes" id="UP001055172">
    <property type="component" value="Unassembled WGS sequence"/>
</dbReference>
<protein>
    <recommendedName>
        <fullName evidence="4">F-box domain-containing protein</fullName>
    </recommendedName>
</protein>
<sequence length="107" mass="11883">MARTIDISSSTVKTPSAADTGESSPCRISIMTPEILTAIARKLGRDSNGRTCLHELAQMAVTCRRWNTIVSLLLHSLAVQSDMEGFALSCRRLRKPTNWANCKKMRF</sequence>
<comment type="caution">
    <text evidence="2">The sequence shown here is derived from an EMBL/GenBank/DDBJ whole genome shotgun (WGS) entry which is preliminary data.</text>
</comment>
<gene>
    <name evidence="2" type="ORF">ColLi_13099</name>
</gene>
<reference evidence="2 3" key="1">
    <citation type="submission" date="2021-07" db="EMBL/GenBank/DDBJ databases">
        <title>Genome data of Colletotrichum spaethianum.</title>
        <authorList>
            <person name="Utami Y.D."/>
            <person name="Hiruma K."/>
        </authorList>
    </citation>
    <scope>NUCLEOTIDE SEQUENCE [LARGE SCALE GENOMIC DNA]</scope>
    <source>
        <strain evidence="2 3">MAFF 242679</strain>
    </source>
</reference>
<evidence type="ECO:0000256" key="1">
    <source>
        <dbReference type="SAM" id="MobiDB-lite"/>
    </source>
</evidence>
<accession>A0AA37H1I9</accession>
<dbReference type="AlphaFoldDB" id="A0AA37H1I9"/>
<evidence type="ECO:0000313" key="3">
    <source>
        <dbReference type="Proteomes" id="UP001055172"/>
    </source>
</evidence>
<dbReference type="EMBL" id="BPPX01000051">
    <property type="protein sequence ID" value="GJC90261.1"/>
    <property type="molecule type" value="Genomic_DNA"/>
</dbReference>
<feature type="compositionally biased region" description="Polar residues" evidence="1">
    <location>
        <begin position="1"/>
        <end position="14"/>
    </location>
</feature>
<evidence type="ECO:0008006" key="4">
    <source>
        <dbReference type="Google" id="ProtNLM"/>
    </source>
</evidence>
<evidence type="ECO:0000313" key="2">
    <source>
        <dbReference type="EMBL" id="GJC90261.1"/>
    </source>
</evidence>
<name>A0AA37H1I9_9PEZI</name>
<organism evidence="2 3">
    <name type="scientific">Colletotrichum liriopes</name>
    <dbReference type="NCBI Taxonomy" id="708192"/>
    <lineage>
        <taxon>Eukaryota</taxon>
        <taxon>Fungi</taxon>
        <taxon>Dikarya</taxon>
        <taxon>Ascomycota</taxon>
        <taxon>Pezizomycotina</taxon>
        <taxon>Sordariomycetes</taxon>
        <taxon>Hypocreomycetidae</taxon>
        <taxon>Glomerellales</taxon>
        <taxon>Glomerellaceae</taxon>
        <taxon>Colletotrichum</taxon>
        <taxon>Colletotrichum spaethianum species complex</taxon>
    </lineage>
</organism>
<proteinExistence type="predicted"/>